<evidence type="ECO:0000313" key="1">
    <source>
        <dbReference type="EMBL" id="AEJ04752.1"/>
    </source>
</evidence>
<protein>
    <submittedName>
        <fullName evidence="1">Uncharacterized protein</fullName>
    </submittedName>
</protein>
<organism evidence="1 2">
    <name type="scientific">Stutzerimonas stutzeri (strain ATCC 17588 / DSM 5190 / CCUG 11256 / JCM 5965 / LMG 11199 / NBRC 14165 / NCIMB 11358 / Stanier 221)</name>
    <name type="common">Pseudomonas stutzeri</name>
    <dbReference type="NCBI Taxonomy" id="96563"/>
    <lineage>
        <taxon>Bacteria</taxon>
        <taxon>Pseudomonadati</taxon>
        <taxon>Pseudomonadota</taxon>
        <taxon>Gammaproteobacteria</taxon>
        <taxon>Pseudomonadales</taxon>
        <taxon>Pseudomonadaceae</taxon>
        <taxon>Stutzerimonas</taxon>
    </lineage>
</organism>
<sequence>MSFGCLYRIETNYISPTDDTRSIRLMVHIVEVDDRADRDDPPGVIRLL</sequence>
<proteinExistence type="predicted"/>
<dbReference type="EMBL" id="CP002881">
    <property type="protein sequence ID" value="AEJ04752.1"/>
    <property type="molecule type" value="Genomic_DNA"/>
</dbReference>
<dbReference type="AlphaFoldDB" id="F8H5B9"/>
<reference evidence="1 2" key="1">
    <citation type="journal article" date="2011" name="J. Bacteriol.">
        <title>Complete Genome Sequence of the Type Strain Pseudomonas stutzeri CGMCC 1.1803.</title>
        <authorList>
            <person name="Chen M."/>
            <person name="Yan Y."/>
            <person name="Zhang W."/>
            <person name="Lu W."/>
            <person name="Wang J."/>
            <person name="Ping S."/>
            <person name="Lin M."/>
        </authorList>
    </citation>
    <scope>NUCLEOTIDE SEQUENCE [LARGE SCALE GENOMIC DNA]</scope>
    <source>
        <strain evidence="2">ATCC 17588 / DSM 5190 / CCUG 11256 / JCM 5965 / LMG 11199 / NCIMB 11358 / Stanier 221</strain>
    </source>
</reference>
<reference key="2">
    <citation type="submission" date="2011-06" db="EMBL/GenBank/DDBJ databases">
        <title>Complete Genome Sequence of Pseudomonas stutzeri Strain CGMCC 1.1803.</title>
        <authorList>
            <person name="Yan Y."/>
            <person name="Chen M."/>
            <person name="Lu W."/>
            <person name="Zhang W."/>
            <person name="Ping S."/>
            <person name="Lin M."/>
        </authorList>
    </citation>
    <scope>NUCLEOTIDE SEQUENCE</scope>
    <source>
        <strain>ATCC 17588</strain>
    </source>
</reference>
<name>F8H5B9_STUS2</name>
<reference evidence="2" key="3">
    <citation type="submission" date="2011-06" db="EMBL/GenBank/DDBJ databases">
        <title>Complete genome sequence of Pseudomonas stutzeri strain CGMCC 1.1803.</title>
        <authorList>
            <person name="Yan Y."/>
            <person name="Chen M."/>
            <person name="Lu W."/>
            <person name="Zhang W."/>
            <person name="Ping S."/>
            <person name="Lin M."/>
        </authorList>
    </citation>
    <scope>NUCLEOTIDE SEQUENCE [LARGE SCALE GENOMIC DNA]</scope>
    <source>
        <strain evidence="2">ATCC 17588 / DSM 5190 / CCUG 11256 / JCM 5965 / LMG 11199 / NCIMB 11358 / Stanier 221</strain>
    </source>
</reference>
<dbReference type="HOGENOM" id="CLU_3156954_0_0_6"/>
<dbReference type="KEGG" id="psz:PSTAB_1471"/>
<gene>
    <name evidence="1" type="ordered locus">PSTAB_1471</name>
</gene>
<accession>F8H5B9</accession>
<dbReference type="Proteomes" id="UP000008932">
    <property type="component" value="Chromosome"/>
</dbReference>
<evidence type="ECO:0000313" key="2">
    <source>
        <dbReference type="Proteomes" id="UP000008932"/>
    </source>
</evidence>